<dbReference type="PANTHER" id="PTHR31270">
    <property type="entry name" value="GLUTAMINYL-PEPTIDE CYCLOTRANSFERASE"/>
    <property type="match status" value="1"/>
</dbReference>
<accession>A0A364Y2Y8</accession>
<dbReference type="GO" id="GO:0016603">
    <property type="term" value="F:glutaminyl-peptide cyclotransferase activity"/>
    <property type="evidence" value="ECO:0007669"/>
    <property type="project" value="InterPro"/>
</dbReference>
<reference evidence="1 2" key="1">
    <citation type="submission" date="2018-06" db="EMBL/GenBank/DDBJ databases">
        <title>Chryseolinea flavus sp. nov., a member of the phylum Bacteroidetes isolated from soil.</title>
        <authorList>
            <person name="Li Y."/>
            <person name="Wang J."/>
        </authorList>
    </citation>
    <scope>NUCLEOTIDE SEQUENCE [LARGE SCALE GENOMIC DNA]</scope>
    <source>
        <strain evidence="1 2">SDU1-6</strain>
    </source>
</reference>
<sequence length="265" mass="29617">MRYILPCLAIIAIASILESCGGKPSEDNAKDSLLIDYTVVNTLPHNTESYIQGLVIHDNKILESTGQPGQEGQSWIAEVNPATGAHDKKVLLDEAYFGEGITILNNKIYQLTWTTKKGFIYDAKTYKQLRTFEYPMEGWGLTHNNAELIMSDGTEKIHFKDTATLADIRTINVTENGKPVKHLNELEFIDGFIFANVWQTNLILKIDPSNGNVVGKLDCTQLTERARGMYPNAEVLNGIAYDKNSKALLITGKLWPQAFLIKLKK</sequence>
<name>A0A364Y2Y8_9BACT</name>
<dbReference type="OrthoDB" id="9783700at2"/>
<keyword evidence="1" id="KW-0808">Transferase</keyword>
<dbReference type="PANTHER" id="PTHR31270:SF1">
    <property type="entry name" value="GLUTAMINYL-PEPTIDE CYCLOTRANSFERASE"/>
    <property type="match status" value="1"/>
</dbReference>
<keyword evidence="2" id="KW-1185">Reference proteome</keyword>
<dbReference type="RefSeq" id="WP_112747207.1">
    <property type="nucleotide sequence ID" value="NZ_QMFY01000005.1"/>
</dbReference>
<dbReference type="Pfam" id="PF05096">
    <property type="entry name" value="Glu_cyclase_2"/>
    <property type="match status" value="1"/>
</dbReference>
<dbReference type="InterPro" id="IPR011044">
    <property type="entry name" value="Quino_amine_DH_bsu"/>
</dbReference>
<protein>
    <submittedName>
        <fullName evidence="1">Glutaminyl-peptide cyclotransferase</fullName>
    </submittedName>
</protein>
<dbReference type="EMBL" id="QMFY01000005">
    <property type="protein sequence ID" value="RAW01052.1"/>
    <property type="molecule type" value="Genomic_DNA"/>
</dbReference>
<evidence type="ECO:0000313" key="2">
    <source>
        <dbReference type="Proteomes" id="UP000251889"/>
    </source>
</evidence>
<organism evidence="1 2">
    <name type="scientific">Pseudochryseolinea flava</name>
    <dbReference type="NCBI Taxonomy" id="2059302"/>
    <lineage>
        <taxon>Bacteria</taxon>
        <taxon>Pseudomonadati</taxon>
        <taxon>Bacteroidota</taxon>
        <taxon>Cytophagia</taxon>
        <taxon>Cytophagales</taxon>
        <taxon>Fulvivirgaceae</taxon>
        <taxon>Pseudochryseolinea</taxon>
    </lineage>
</organism>
<dbReference type="InterPro" id="IPR007788">
    <property type="entry name" value="QCT"/>
</dbReference>
<evidence type="ECO:0000313" key="1">
    <source>
        <dbReference type="EMBL" id="RAW01052.1"/>
    </source>
</evidence>
<proteinExistence type="predicted"/>
<comment type="caution">
    <text evidence="1">The sequence shown here is derived from an EMBL/GenBank/DDBJ whole genome shotgun (WGS) entry which is preliminary data.</text>
</comment>
<dbReference type="Proteomes" id="UP000251889">
    <property type="component" value="Unassembled WGS sequence"/>
</dbReference>
<dbReference type="AlphaFoldDB" id="A0A364Y2Y8"/>
<dbReference type="SUPFAM" id="SSF50969">
    <property type="entry name" value="YVTN repeat-like/Quinoprotein amine dehydrogenase"/>
    <property type="match status" value="1"/>
</dbReference>
<gene>
    <name evidence="1" type="ORF">DQQ10_12535</name>
</gene>